<keyword evidence="3" id="KW-0723">Serine/threonine-protein kinase</keyword>
<evidence type="ECO:0000256" key="1">
    <source>
        <dbReference type="ARBA" id="ARBA00004196"/>
    </source>
</evidence>
<evidence type="ECO:0000256" key="12">
    <source>
        <dbReference type="ARBA" id="ARBA00048679"/>
    </source>
</evidence>
<evidence type="ECO:0000256" key="8">
    <source>
        <dbReference type="ARBA" id="ARBA00022777"/>
    </source>
</evidence>
<dbReference type="Gene3D" id="3.80.10.10">
    <property type="entry name" value="Ribonuclease Inhibitor"/>
    <property type="match status" value="1"/>
</dbReference>
<gene>
    <name evidence="14" type="ORF">OsI_18106</name>
</gene>
<comment type="catalytic activity">
    <reaction evidence="11">
        <text>L-threonyl-[protein] + ATP = O-phospho-L-threonyl-[protein] + ADP + H(+)</text>
        <dbReference type="Rhea" id="RHEA:46608"/>
        <dbReference type="Rhea" id="RHEA-COMP:11060"/>
        <dbReference type="Rhea" id="RHEA-COMP:11605"/>
        <dbReference type="ChEBI" id="CHEBI:15378"/>
        <dbReference type="ChEBI" id="CHEBI:30013"/>
        <dbReference type="ChEBI" id="CHEBI:30616"/>
        <dbReference type="ChEBI" id="CHEBI:61977"/>
        <dbReference type="ChEBI" id="CHEBI:456216"/>
        <dbReference type="EC" id="2.7.11.1"/>
    </reaction>
</comment>
<dbReference type="Pfam" id="PF08263">
    <property type="entry name" value="LRRNT_2"/>
    <property type="match status" value="1"/>
</dbReference>
<comment type="similarity">
    <text evidence="10">Belongs to the polygalacturonase-inhibiting protein family.</text>
</comment>
<evidence type="ECO:0000259" key="13">
    <source>
        <dbReference type="Pfam" id="PF08263"/>
    </source>
</evidence>
<protein>
    <recommendedName>
        <fullName evidence="2">non-specific serine/threonine protein kinase</fullName>
        <ecNumber evidence="2">2.7.11.1</ecNumber>
    </recommendedName>
</protein>
<dbReference type="InterPro" id="IPR001611">
    <property type="entry name" value="Leu-rich_rpt"/>
</dbReference>
<name>B8AWY6_ORYSI</name>
<dbReference type="InterPro" id="IPR051848">
    <property type="entry name" value="PGIP"/>
</dbReference>
<keyword evidence="15" id="KW-1185">Reference proteome</keyword>
<dbReference type="FunFam" id="3.80.10.10:FF:000041">
    <property type="entry name" value="LRR receptor-like serine/threonine-protein kinase ERECTA"/>
    <property type="match status" value="1"/>
</dbReference>
<evidence type="ECO:0000256" key="10">
    <source>
        <dbReference type="ARBA" id="ARBA00038043"/>
    </source>
</evidence>
<dbReference type="PANTHER" id="PTHR48059:SF3">
    <property type="entry name" value="OS05G0104700 PROTEIN"/>
    <property type="match status" value="1"/>
</dbReference>
<dbReference type="Proteomes" id="UP000007015">
    <property type="component" value="Chromosome 5"/>
</dbReference>
<dbReference type="EC" id="2.7.11.1" evidence="2"/>
<keyword evidence="6" id="KW-0732">Signal</keyword>
<dbReference type="PANTHER" id="PTHR48059">
    <property type="entry name" value="POLYGALACTURONASE INHIBITOR 1"/>
    <property type="match status" value="1"/>
</dbReference>
<dbReference type="Pfam" id="PF00560">
    <property type="entry name" value="LRR_1"/>
    <property type="match status" value="2"/>
</dbReference>
<comment type="subcellular location">
    <subcellularLocation>
        <location evidence="1">Cell envelope</location>
    </subcellularLocation>
</comment>
<organism evidence="14 15">
    <name type="scientific">Oryza sativa subsp. indica</name>
    <name type="common">Rice</name>
    <dbReference type="NCBI Taxonomy" id="39946"/>
    <lineage>
        <taxon>Eukaryota</taxon>
        <taxon>Viridiplantae</taxon>
        <taxon>Streptophyta</taxon>
        <taxon>Embryophyta</taxon>
        <taxon>Tracheophyta</taxon>
        <taxon>Spermatophyta</taxon>
        <taxon>Magnoliopsida</taxon>
        <taxon>Liliopsida</taxon>
        <taxon>Poales</taxon>
        <taxon>Poaceae</taxon>
        <taxon>BOP clade</taxon>
        <taxon>Oryzoideae</taxon>
        <taxon>Oryzeae</taxon>
        <taxon>Oryzinae</taxon>
        <taxon>Oryza</taxon>
        <taxon>Oryza sativa</taxon>
    </lineage>
</organism>
<dbReference type="EMBL" id="CM000130">
    <property type="protein sequence ID" value="EEC78353.1"/>
    <property type="molecule type" value="Genomic_DNA"/>
</dbReference>
<dbReference type="STRING" id="39946.B8AWY6"/>
<evidence type="ECO:0000313" key="15">
    <source>
        <dbReference type="Proteomes" id="UP000007015"/>
    </source>
</evidence>
<evidence type="ECO:0000256" key="3">
    <source>
        <dbReference type="ARBA" id="ARBA00022527"/>
    </source>
</evidence>
<keyword evidence="5" id="KW-0808">Transferase</keyword>
<evidence type="ECO:0000256" key="11">
    <source>
        <dbReference type="ARBA" id="ARBA00047899"/>
    </source>
</evidence>
<accession>B8AWY6</accession>
<keyword evidence="9" id="KW-0325">Glycoprotein</keyword>
<evidence type="ECO:0000256" key="7">
    <source>
        <dbReference type="ARBA" id="ARBA00022737"/>
    </source>
</evidence>
<evidence type="ECO:0000256" key="9">
    <source>
        <dbReference type="ARBA" id="ARBA00023180"/>
    </source>
</evidence>
<dbReference type="HOGENOM" id="CLU_000288_18_22_1"/>
<evidence type="ECO:0000256" key="6">
    <source>
        <dbReference type="ARBA" id="ARBA00022729"/>
    </source>
</evidence>
<sequence>MAVCRELGESGVLAAEASSQGWMSPAESASDMAAATEALSGWPGCKAGPLLQPRPRRLKRERSWALKFSPAAVDSVWAEEAPIRPILRFLGDVVQQGKERLRLYWMEMARAVVLLLLAVAALSCTSAAASGPSCHADDSAALLAVKAAFNNASFFEYWTPEFPCCDWYGVDCGDDYLPSDDRVINLAITPGTIPGDAIAGLTRLRDITFFKVPGITGPIPAALANISGLRVLTISHTAVSGPIPSFIGDKFTDLGILDLSFNSLTGAIPASLAKPPKLNSIDLSRNRLTGSIPRLLLSKAGQQAFLTMSHNNLTGRIPAEFGAVNFVQIDLSRNQLTGDASMLFGSGKKELVSAYLSRNALSFNMSQLQLPEELNFLDVSHNSIYGSIPAQMANMTDMQLLNVSYNRLCGNVPSFDAYCFQHNKCLCGAPLSHCTH</sequence>
<evidence type="ECO:0000256" key="2">
    <source>
        <dbReference type="ARBA" id="ARBA00012513"/>
    </source>
</evidence>
<keyword evidence="8" id="KW-0418">Kinase</keyword>
<dbReference type="SUPFAM" id="SSF52058">
    <property type="entry name" value="L domain-like"/>
    <property type="match status" value="1"/>
</dbReference>
<feature type="domain" description="Leucine-rich repeat-containing N-terminal plant-type" evidence="13">
    <location>
        <begin position="135"/>
        <end position="172"/>
    </location>
</feature>
<proteinExistence type="inferred from homology"/>
<keyword evidence="4" id="KW-0433">Leucine-rich repeat</keyword>
<comment type="catalytic activity">
    <reaction evidence="12">
        <text>L-seryl-[protein] + ATP = O-phospho-L-seryl-[protein] + ADP + H(+)</text>
        <dbReference type="Rhea" id="RHEA:17989"/>
        <dbReference type="Rhea" id="RHEA-COMP:9863"/>
        <dbReference type="Rhea" id="RHEA-COMP:11604"/>
        <dbReference type="ChEBI" id="CHEBI:15378"/>
        <dbReference type="ChEBI" id="CHEBI:29999"/>
        <dbReference type="ChEBI" id="CHEBI:30616"/>
        <dbReference type="ChEBI" id="CHEBI:83421"/>
        <dbReference type="ChEBI" id="CHEBI:456216"/>
        <dbReference type="EC" id="2.7.11.1"/>
    </reaction>
</comment>
<dbReference type="OMA" id="AKKTTWH"/>
<dbReference type="AlphaFoldDB" id="B8AWY6"/>
<evidence type="ECO:0000256" key="5">
    <source>
        <dbReference type="ARBA" id="ARBA00022679"/>
    </source>
</evidence>
<dbReference type="InterPro" id="IPR013210">
    <property type="entry name" value="LRR_N_plant-typ"/>
</dbReference>
<reference evidence="14 15" key="1">
    <citation type="journal article" date="2005" name="PLoS Biol.">
        <title>The genomes of Oryza sativa: a history of duplications.</title>
        <authorList>
            <person name="Yu J."/>
            <person name="Wang J."/>
            <person name="Lin W."/>
            <person name="Li S."/>
            <person name="Li H."/>
            <person name="Zhou J."/>
            <person name="Ni P."/>
            <person name="Dong W."/>
            <person name="Hu S."/>
            <person name="Zeng C."/>
            <person name="Zhang J."/>
            <person name="Zhang Y."/>
            <person name="Li R."/>
            <person name="Xu Z."/>
            <person name="Li S."/>
            <person name="Li X."/>
            <person name="Zheng H."/>
            <person name="Cong L."/>
            <person name="Lin L."/>
            <person name="Yin J."/>
            <person name="Geng J."/>
            <person name="Li G."/>
            <person name="Shi J."/>
            <person name="Liu J."/>
            <person name="Lv H."/>
            <person name="Li J."/>
            <person name="Wang J."/>
            <person name="Deng Y."/>
            <person name="Ran L."/>
            <person name="Shi X."/>
            <person name="Wang X."/>
            <person name="Wu Q."/>
            <person name="Li C."/>
            <person name="Ren X."/>
            <person name="Wang J."/>
            <person name="Wang X."/>
            <person name="Li D."/>
            <person name="Liu D."/>
            <person name="Zhang X."/>
            <person name="Ji Z."/>
            <person name="Zhao W."/>
            <person name="Sun Y."/>
            <person name="Zhang Z."/>
            <person name="Bao J."/>
            <person name="Han Y."/>
            <person name="Dong L."/>
            <person name="Ji J."/>
            <person name="Chen P."/>
            <person name="Wu S."/>
            <person name="Liu J."/>
            <person name="Xiao Y."/>
            <person name="Bu D."/>
            <person name="Tan J."/>
            <person name="Yang L."/>
            <person name="Ye C."/>
            <person name="Zhang J."/>
            <person name="Xu J."/>
            <person name="Zhou Y."/>
            <person name="Yu Y."/>
            <person name="Zhang B."/>
            <person name="Zhuang S."/>
            <person name="Wei H."/>
            <person name="Liu B."/>
            <person name="Lei M."/>
            <person name="Yu H."/>
            <person name="Li Y."/>
            <person name="Xu H."/>
            <person name="Wei S."/>
            <person name="He X."/>
            <person name="Fang L."/>
            <person name="Zhang Z."/>
            <person name="Zhang Y."/>
            <person name="Huang X."/>
            <person name="Su Z."/>
            <person name="Tong W."/>
            <person name="Li J."/>
            <person name="Tong Z."/>
            <person name="Li S."/>
            <person name="Ye J."/>
            <person name="Wang L."/>
            <person name="Fang L."/>
            <person name="Lei T."/>
            <person name="Chen C."/>
            <person name="Chen H."/>
            <person name="Xu Z."/>
            <person name="Li H."/>
            <person name="Huang H."/>
            <person name="Zhang F."/>
            <person name="Xu H."/>
            <person name="Li N."/>
            <person name="Zhao C."/>
            <person name="Li S."/>
            <person name="Dong L."/>
            <person name="Huang Y."/>
            <person name="Li L."/>
            <person name="Xi Y."/>
            <person name="Qi Q."/>
            <person name="Li W."/>
            <person name="Zhang B."/>
            <person name="Hu W."/>
            <person name="Zhang Y."/>
            <person name="Tian X."/>
            <person name="Jiao Y."/>
            <person name="Liang X."/>
            <person name="Jin J."/>
            <person name="Gao L."/>
            <person name="Zheng W."/>
            <person name="Hao B."/>
            <person name="Liu S."/>
            <person name="Wang W."/>
            <person name="Yuan L."/>
            <person name="Cao M."/>
            <person name="McDermott J."/>
            <person name="Samudrala R."/>
            <person name="Wang J."/>
            <person name="Wong G.K."/>
            <person name="Yang H."/>
        </authorList>
    </citation>
    <scope>NUCLEOTIDE SEQUENCE [LARGE SCALE GENOMIC DNA]</scope>
    <source>
        <strain evidence="15">cv. 93-11</strain>
    </source>
</reference>
<evidence type="ECO:0000313" key="14">
    <source>
        <dbReference type="EMBL" id="EEC78353.1"/>
    </source>
</evidence>
<dbReference type="Gramene" id="BGIOSGA019008-TA">
    <property type="protein sequence ID" value="BGIOSGA019008-PA"/>
    <property type="gene ID" value="BGIOSGA019008"/>
</dbReference>
<keyword evidence="7" id="KW-0677">Repeat</keyword>
<dbReference type="GO" id="GO:0004674">
    <property type="term" value="F:protein serine/threonine kinase activity"/>
    <property type="evidence" value="ECO:0007669"/>
    <property type="project" value="UniProtKB-KW"/>
</dbReference>
<evidence type="ECO:0000256" key="4">
    <source>
        <dbReference type="ARBA" id="ARBA00022614"/>
    </source>
</evidence>
<dbReference type="InterPro" id="IPR032675">
    <property type="entry name" value="LRR_dom_sf"/>
</dbReference>